<reference evidence="3" key="2">
    <citation type="submission" date="2021-04" db="EMBL/GenBank/DDBJ databases">
        <authorList>
            <person name="Gilroy R."/>
        </authorList>
    </citation>
    <scope>NUCLEOTIDE SEQUENCE</scope>
    <source>
        <strain evidence="3">B5-657</strain>
    </source>
</reference>
<dbReference type="PANTHER" id="PTHR42208:SF1">
    <property type="entry name" value="HEAVY METAL TRANSPORTER"/>
    <property type="match status" value="1"/>
</dbReference>
<dbReference type="Pfam" id="PF13386">
    <property type="entry name" value="DsbD_2"/>
    <property type="match status" value="1"/>
</dbReference>
<feature type="transmembrane region" description="Helical" evidence="1">
    <location>
        <begin position="190"/>
        <end position="216"/>
    </location>
</feature>
<dbReference type="AlphaFoldDB" id="A0A9E2KEF1"/>
<keyword evidence="1" id="KW-0472">Membrane</keyword>
<evidence type="ECO:0000256" key="1">
    <source>
        <dbReference type="SAM" id="Phobius"/>
    </source>
</evidence>
<keyword evidence="1" id="KW-0812">Transmembrane</keyword>
<evidence type="ECO:0000259" key="2">
    <source>
        <dbReference type="PROSITE" id="PS50846"/>
    </source>
</evidence>
<dbReference type="InterPro" id="IPR006121">
    <property type="entry name" value="HMA_dom"/>
</dbReference>
<reference evidence="3" key="1">
    <citation type="journal article" date="2021" name="PeerJ">
        <title>Extensive microbial diversity within the chicken gut microbiome revealed by metagenomics and culture.</title>
        <authorList>
            <person name="Gilroy R."/>
            <person name="Ravi A."/>
            <person name="Getino M."/>
            <person name="Pursley I."/>
            <person name="Horton D.L."/>
            <person name="Alikhan N.F."/>
            <person name="Baker D."/>
            <person name="Gharbi K."/>
            <person name="Hall N."/>
            <person name="Watson M."/>
            <person name="Adriaenssens E.M."/>
            <person name="Foster-Nyarko E."/>
            <person name="Jarju S."/>
            <person name="Secka A."/>
            <person name="Antonio M."/>
            <person name="Oren A."/>
            <person name="Chaudhuri R.R."/>
            <person name="La Ragione R."/>
            <person name="Hildebrand F."/>
            <person name="Pallen M.J."/>
        </authorList>
    </citation>
    <scope>NUCLEOTIDE SEQUENCE</scope>
    <source>
        <strain evidence="3">B5-657</strain>
    </source>
</reference>
<dbReference type="Pfam" id="PF00403">
    <property type="entry name" value="HMA"/>
    <property type="match status" value="1"/>
</dbReference>
<feature type="transmembrane region" description="Helical" evidence="1">
    <location>
        <begin position="70"/>
        <end position="87"/>
    </location>
</feature>
<protein>
    <submittedName>
        <fullName evidence="3">Sulfite exporter TauE/SafE family protein</fullName>
    </submittedName>
</protein>
<dbReference type="SUPFAM" id="SSF55008">
    <property type="entry name" value="HMA, heavy metal-associated domain"/>
    <property type="match status" value="1"/>
</dbReference>
<feature type="transmembrane region" description="Helical" evidence="1">
    <location>
        <begin position="107"/>
        <end position="131"/>
    </location>
</feature>
<dbReference type="GO" id="GO:0046872">
    <property type="term" value="F:metal ion binding"/>
    <property type="evidence" value="ECO:0007669"/>
    <property type="project" value="InterPro"/>
</dbReference>
<name>A0A9E2KEF1_9FIRM</name>
<gene>
    <name evidence="3" type="ORF">H9872_10635</name>
</gene>
<dbReference type="PROSITE" id="PS50846">
    <property type="entry name" value="HMA_2"/>
    <property type="match status" value="1"/>
</dbReference>
<feature type="domain" description="HMA" evidence="2">
    <location>
        <begin position="1"/>
        <end position="58"/>
    </location>
</feature>
<dbReference type="EMBL" id="JAHLFQ010000252">
    <property type="protein sequence ID" value="MBU3805192.1"/>
    <property type="molecule type" value="Genomic_DNA"/>
</dbReference>
<dbReference type="Proteomes" id="UP000824229">
    <property type="component" value="Unassembled WGS sequence"/>
</dbReference>
<comment type="caution">
    <text evidence="3">The sequence shown here is derived from an EMBL/GenBank/DDBJ whole genome shotgun (WGS) entry which is preliminary data.</text>
</comment>
<dbReference type="Gene3D" id="3.30.70.100">
    <property type="match status" value="1"/>
</dbReference>
<feature type="transmembrane region" description="Helical" evidence="1">
    <location>
        <begin position="237"/>
        <end position="258"/>
    </location>
</feature>
<organism evidence="3 4">
    <name type="scientific">Candidatus Cellulosilyticum pullistercoris</name>
    <dbReference type="NCBI Taxonomy" id="2838521"/>
    <lineage>
        <taxon>Bacteria</taxon>
        <taxon>Bacillati</taxon>
        <taxon>Bacillota</taxon>
        <taxon>Clostridia</taxon>
        <taxon>Lachnospirales</taxon>
        <taxon>Cellulosilyticaceae</taxon>
        <taxon>Cellulosilyticum</taxon>
    </lineage>
</organism>
<dbReference type="CDD" id="cd00371">
    <property type="entry name" value="HMA"/>
    <property type="match status" value="1"/>
</dbReference>
<dbReference type="PANTHER" id="PTHR42208">
    <property type="entry name" value="HEAVY METAL TRANSPORTER-RELATED"/>
    <property type="match status" value="1"/>
</dbReference>
<keyword evidence="1" id="KW-1133">Transmembrane helix</keyword>
<feature type="transmembrane region" description="Helical" evidence="1">
    <location>
        <begin position="164"/>
        <end position="184"/>
    </location>
</feature>
<feature type="transmembrane region" description="Helical" evidence="1">
    <location>
        <begin position="270"/>
        <end position="289"/>
    </location>
</feature>
<feature type="transmembrane region" description="Helical" evidence="1">
    <location>
        <begin position="301"/>
        <end position="326"/>
    </location>
</feature>
<dbReference type="InterPro" id="IPR039447">
    <property type="entry name" value="UreH-like_TM_dom"/>
</dbReference>
<dbReference type="InterPro" id="IPR008972">
    <property type="entry name" value="Cupredoxin"/>
</dbReference>
<accession>A0A9E2KEF1</accession>
<dbReference type="InterPro" id="IPR036163">
    <property type="entry name" value="HMA_dom_sf"/>
</dbReference>
<evidence type="ECO:0000313" key="3">
    <source>
        <dbReference type="EMBL" id="MBU3805192.1"/>
    </source>
</evidence>
<sequence length="435" mass="47662">MTCISCEQRIERKLSKTNGIKKAKVSYVSSQVECSLDAQVISKKQICEIIEALGYTVIAEEDASGKQDKVIKVLGIALSILALYQVMKYFGLTNLFYMFPEAQESMGYSLLFMLGMLTSVHCIAMCGGINLSQCIGQPVREEQIETKRFWSTVRPSLLYNLGRVISYTVIGGVVGAMGSVVSFSGRSKGFVQLIAGIFMIIMGINMLGIFPGLRRFNLRMPRIFRSKLRGIKKGNSPFYIGLINGLMPCGPLQAMQLYSLSAGSFLKGALAMFLFSLGTVPLMFGLGALSSILSKTFTEKIMSIGAVLVVILGISMLTSGLSLAGINVAASINQNESARVRIENGIQIVENYLEPGQYSNIEVQAGMPVKWVIHVEKGSLNGCNNRIFIPYFEIEKKFELGKNTIEFMPTEEGAFSYSCWMGMIRGSITVKAPAK</sequence>
<dbReference type="Gene3D" id="2.60.40.420">
    <property type="entry name" value="Cupredoxins - blue copper proteins"/>
    <property type="match status" value="1"/>
</dbReference>
<evidence type="ECO:0000313" key="4">
    <source>
        <dbReference type="Proteomes" id="UP000824229"/>
    </source>
</evidence>
<proteinExistence type="predicted"/>